<reference evidence="2 3" key="1">
    <citation type="submission" date="2017-02" db="EMBL/GenBank/DDBJ databases">
        <title>Prevalence of linear plasmids in Propionibacterium acnes isolates obtained from cancerous prostatic tissue.</title>
        <authorList>
            <person name="Davidsson S."/>
            <person name="Bruggemann H."/>
        </authorList>
    </citation>
    <scope>NUCLEOTIDE SEQUENCE [LARGE SCALE GENOMIC DNA]</scope>
    <source>
        <strain evidence="2 3">09-9</strain>
    </source>
</reference>
<dbReference type="AlphaFoldDB" id="A0AA44U2U9"/>
<dbReference type="EMBL" id="CP031442">
    <property type="protein sequence ID" value="AXM08071.1"/>
    <property type="molecule type" value="Genomic_DNA"/>
</dbReference>
<dbReference type="EMBL" id="LKVB01000010">
    <property type="protein sequence ID" value="PHJ26424.1"/>
    <property type="molecule type" value="Genomic_DNA"/>
</dbReference>
<proteinExistence type="predicted"/>
<dbReference type="RefSeq" id="WP_002520735.1">
    <property type="nucleotide sequence ID" value="NZ_CAJTKC010000004.1"/>
</dbReference>
<sequence length="70" mass="7822">MIEQRASEARGGEEVVEQRPHWATPLVRGWMIIAAAAVAAAWDVTYQDDGTWRNQAARSRTINGTVADRR</sequence>
<organism evidence="2 3">
    <name type="scientific">Cutibacterium acnes</name>
    <name type="common">Propionibacterium acnes</name>
    <dbReference type="NCBI Taxonomy" id="1747"/>
    <lineage>
        <taxon>Bacteria</taxon>
        <taxon>Bacillati</taxon>
        <taxon>Actinomycetota</taxon>
        <taxon>Actinomycetes</taxon>
        <taxon>Propionibacteriales</taxon>
        <taxon>Propionibacteriaceae</taxon>
        <taxon>Cutibacterium</taxon>
    </lineage>
</organism>
<evidence type="ECO:0000313" key="2">
    <source>
        <dbReference type="EMBL" id="PHJ26424.1"/>
    </source>
</evidence>
<evidence type="ECO:0000313" key="1">
    <source>
        <dbReference type="EMBL" id="AXM08071.1"/>
    </source>
</evidence>
<evidence type="ECO:0000313" key="4">
    <source>
        <dbReference type="Proteomes" id="UP000256621"/>
    </source>
</evidence>
<accession>A0AA44U2U9</accession>
<protein>
    <submittedName>
        <fullName evidence="2">Uncharacterized protein</fullName>
    </submittedName>
</protein>
<name>A0AA44U2U9_CUTAC</name>
<dbReference type="Proteomes" id="UP000223982">
    <property type="component" value="Unassembled WGS sequence"/>
</dbReference>
<gene>
    <name evidence="2" type="ORF">APS60_10870</name>
    <name evidence="1" type="ORF">DXN06_09330</name>
</gene>
<evidence type="ECO:0000313" key="3">
    <source>
        <dbReference type="Proteomes" id="UP000223982"/>
    </source>
</evidence>
<reference evidence="1 4" key="2">
    <citation type="submission" date="2018-08" db="EMBL/GenBank/DDBJ databases">
        <title>Genome sequencing of Cutibacterium acnes KCOM 1315.</title>
        <authorList>
            <person name="Kook J.-K."/>
            <person name="Park S.-N."/>
            <person name="Lim Y.K."/>
        </authorList>
    </citation>
    <scope>NUCLEOTIDE SEQUENCE [LARGE SCALE GENOMIC DNA]</scope>
    <source>
        <strain evidence="1 4">KCOM 1315</strain>
    </source>
</reference>
<dbReference type="Proteomes" id="UP000256621">
    <property type="component" value="Chromosome"/>
</dbReference>